<evidence type="ECO:0000256" key="3">
    <source>
        <dbReference type="ARBA" id="ARBA00022723"/>
    </source>
</evidence>
<keyword evidence="2" id="KW-0963">Cytoplasm</keyword>
<gene>
    <name evidence="8" type="ORF">BcabD6B2_24490</name>
</gene>
<name>A0AAV4LX21_BABCB</name>
<dbReference type="GO" id="GO:0000976">
    <property type="term" value="F:transcription cis-regulatory region binding"/>
    <property type="evidence" value="ECO:0007669"/>
    <property type="project" value="TreeGrafter"/>
</dbReference>
<dbReference type="GO" id="GO:0005737">
    <property type="term" value="C:cytoplasm"/>
    <property type="evidence" value="ECO:0007669"/>
    <property type="project" value="UniProtKB-SubCell"/>
</dbReference>
<reference evidence="8 9" key="1">
    <citation type="submission" date="2021-06" db="EMBL/GenBank/DDBJ databases">
        <title>Genome sequence of Babesia caballi.</title>
        <authorList>
            <person name="Yamagishi J."/>
            <person name="Kidaka T."/>
            <person name="Ochi A."/>
        </authorList>
    </citation>
    <scope>NUCLEOTIDE SEQUENCE [LARGE SCALE GENOMIC DNA]</scope>
    <source>
        <strain evidence="8">USDA-D6B2</strain>
    </source>
</reference>
<dbReference type="PANTHER" id="PTHR12983:SF9">
    <property type="entry name" value="E3 UBIQUITIN-PROTEIN LIGASE RNF10"/>
    <property type="match status" value="1"/>
</dbReference>
<dbReference type="PANTHER" id="PTHR12983">
    <property type="entry name" value="RING FINGER 10 FAMILY MEMBER"/>
    <property type="match status" value="1"/>
</dbReference>
<organism evidence="8 9">
    <name type="scientific">Babesia caballi</name>
    <dbReference type="NCBI Taxonomy" id="5871"/>
    <lineage>
        <taxon>Eukaryota</taxon>
        <taxon>Sar</taxon>
        <taxon>Alveolata</taxon>
        <taxon>Apicomplexa</taxon>
        <taxon>Aconoidasida</taxon>
        <taxon>Piroplasmida</taxon>
        <taxon>Babesiidae</taxon>
        <taxon>Babesia</taxon>
    </lineage>
</organism>
<dbReference type="PROSITE" id="PS50089">
    <property type="entry name" value="ZF_RING_2"/>
    <property type="match status" value="1"/>
</dbReference>
<evidence type="ECO:0000256" key="2">
    <source>
        <dbReference type="ARBA" id="ARBA00022490"/>
    </source>
</evidence>
<dbReference type="GO" id="GO:0008270">
    <property type="term" value="F:zinc ion binding"/>
    <property type="evidence" value="ECO:0007669"/>
    <property type="project" value="UniProtKB-KW"/>
</dbReference>
<dbReference type="AlphaFoldDB" id="A0AAV4LX21"/>
<keyword evidence="3" id="KW-0479">Metal-binding</keyword>
<dbReference type="PROSITE" id="PS00518">
    <property type="entry name" value="ZF_RING_1"/>
    <property type="match status" value="1"/>
</dbReference>
<evidence type="ECO:0000256" key="4">
    <source>
        <dbReference type="ARBA" id="ARBA00022771"/>
    </source>
</evidence>
<dbReference type="InterPro" id="IPR018957">
    <property type="entry name" value="Znf_C3HC4_RING-type"/>
</dbReference>
<dbReference type="GO" id="GO:0045944">
    <property type="term" value="P:positive regulation of transcription by RNA polymerase II"/>
    <property type="evidence" value="ECO:0007669"/>
    <property type="project" value="TreeGrafter"/>
</dbReference>
<comment type="caution">
    <text evidence="8">The sequence shown here is derived from an EMBL/GenBank/DDBJ whole genome shotgun (WGS) entry which is preliminary data.</text>
</comment>
<proteinExistence type="predicted"/>
<dbReference type="EMBL" id="BPLF01000002">
    <property type="protein sequence ID" value="GIX63014.1"/>
    <property type="molecule type" value="Genomic_DNA"/>
</dbReference>
<accession>A0AAV4LX21</accession>
<dbReference type="InterPro" id="IPR017907">
    <property type="entry name" value="Znf_RING_CS"/>
</dbReference>
<feature type="domain" description="RING-type" evidence="7">
    <location>
        <begin position="104"/>
        <end position="148"/>
    </location>
</feature>
<keyword evidence="5" id="KW-0862">Zinc</keyword>
<dbReference type="SUPFAM" id="SSF57850">
    <property type="entry name" value="RING/U-box"/>
    <property type="match status" value="1"/>
</dbReference>
<comment type="subcellular location">
    <subcellularLocation>
        <location evidence="1">Cytoplasm</location>
    </subcellularLocation>
</comment>
<dbReference type="GeneID" id="94194495"/>
<evidence type="ECO:0000313" key="9">
    <source>
        <dbReference type="Proteomes" id="UP001497744"/>
    </source>
</evidence>
<evidence type="ECO:0000256" key="1">
    <source>
        <dbReference type="ARBA" id="ARBA00004496"/>
    </source>
</evidence>
<dbReference type="Gene3D" id="3.30.40.10">
    <property type="entry name" value="Zinc/RING finger domain, C3HC4 (zinc finger)"/>
    <property type="match status" value="1"/>
</dbReference>
<evidence type="ECO:0000256" key="5">
    <source>
        <dbReference type="ARBA" id="ARBA00022833"/>
    </source>
</evidence>
<protein>
    <submittedName>
        <fullName evidence="8">Ring domain</fullName>
    </submittedName>
</protein>
<sequence length="430" mass="48852">MNTRGRQERNRIPSDHLVNFSRYVVPREEPARREPAAAARPFRATQRNLRCYISDVGLPPAKLPISRPSLTVGTFYFAVSVPAADWSMVDMVDLMVDEDNPVTCPICLDESLFAPRVARCGHAFCWLCILKYLNFQSTSEGKPCPLCQQSLHRSDLKPVRFQVKRKPTVLTFALRTQEQDSHIAELHPAICQLVCGKRRMRPGNQIASFDSLDVQFWDVAFTDQMKLREILKHDYLGLEQIAVNNADGDTATQEAVREALTHLHDSGISIPSDGAALFVNGVDNVEASTRHLRSVADAYVYGVYEKSDANFDAEGRTKHYCFYQSVDGCKVLLHPLLLKCLWFCCGQSVDRLPLFLVNLPVLGLEEIVVTAMMRRRYNWLSHFRMGCKLYLAHVPLEGYVSPSELSEYMRKRQIAMDMKYSKLLQSQEGQ</sequence>
<keyword evidence="4 6" id="KW-0863">Zinc-finger</keyword>
<evidence type="ECO:0000259" key="7">
    <source>
        <dbReference type="PROSITE" id="PS50089"/>
    </source>
</evidence>
<dbReference type="SMART" id="SM00184">
    <property type="entry name" value="RING"/>
    <property type="match status" value="1"/>
</dbReference>
<keyword evidence="9" id="KW-1185">Reference proteome</keyword>
<evidence type="ECO:0000313" key="8">
    <source>
        <dbReference type="EMBL" id="GIX63014.1"/>
    </source>
</evidence>
<dbReference type="InterPro" id="IPR013083">
    <property type="entry name" value="Znf_RING/FYVE/PHD"/>
</dbReference>
<evidence type="ECO:0000256" key="6">
    <source>
        <dbReference type="PROSITE-ProRule" id="PRU00175"/>
    </source>
</evidence>
<dbReference type="InterPro" id="IPR039739">
    <property type="entry name" value="MAG2/RNF10"/>
</dbReference>
<dbReference type="Proteomes" id="UP001497744">
    <property type="component" value="Unassembled WGS sequence"/>
</dbReference>
<dbReference type="Pfam" id="PF00097">
    <property type="entry name" value="zf-C3HC4"/>
    <property type="match status" value="1"/>
</dbReference>
<dbReference type="RefSeq" id="XP_067715083.1">
    <property type="nucleotide sequence ID" value="XM_067858982.1"/>
</dbReference>
<dbReference type="InterPro" id="IPR001841">
    <property type="entry name" value="Znf_RING"/>
</dbReference>